<dbReference type="OrthoDB" id="2019763at2759"/>
<feature type="coiled-coil region" evidence="2">
    <location>
        <begin position="168"/>
        <end position="216"/>
    </location>
</feature>
<reference evidence="3 4" key="1">
    <citation type="submission" date="2020-10" db="EMBL/GenBank/DDBJ databases">
        <title>The Coptis chinensis genome and diversification of protoberbering-type alkaloids.</title>
        <authorList>
            <person name="Wang B."/>
            <person name="Shu S."/>
            <person name="Song C."/>
            <person name="Liu Y."/>
        </authorList>
    </citation>
    <scope>NUCLEOTIDE SEQUENCE [LARGE SCALE GENOMIC DNA]</scope>
    <source>
        <strain evidence="3">HL-2020</strain>
        <tissue evidence="3">Leaf</tissue>
    </source>
</reference>
<evidence type="ECO:0000313" key="3">
    <source>
        <dbReference type="EMBL" id="KAF9589691.1"/>
    </source>
</evidence>
<dbReference type="Proteomes" id="UP000631114">
    <property type="component" value="Unassembled WGS sequence"/>
</dbReference>
<dbReference type="AlphaFoldDB" id="A0A835LJK5"/>
<dbReference type="GO" id="GO:0007131">
    <property type="term" value="P:reciprocal meiotic recombination"/>
    <property type="evidence" value="ECO:0007669"/>
    <property type="project" value="TreeGrafter"/>
</dbReference>
<comment type="caution">
    <text evidence="3">The sequence shown here is derived from an EMBL/GenBank/DDBJ whole genome shotgun (WGS) entry which is preliminary data.</text>
</comment>
<sequence length="825" mass="94331">MTMKMAWCDAAPLGIINPVSSFSSHPFSSSFSQIGLNSPPVLLEGGDCGVGRIPCLEGVPKHMLPDVKTHNPFDTLLHLSPIVQALTIWEHKYVTVIGSRNRERHSINVTRSVLGNRNFSVDNSENVATDSLRILLDRFFAQTQKLEELSTSEGMQIGFEYETFESGLQAALATLREKEEDLKDAESRVLLERAEISRAKQELEQREKEIAAAHVKQEKIKEDLKQANHDFASQARMIENLKFVIEERDRDIVFAHSALSLKEAELIEMRNKFIKKTEETSRMESQIISNDQILNKANDVIKKQATEVQELKKAVVEKKQELKELANLRKIEKDKLQVAEAKLKNQTVEWLSAQEELKCLTEEAHRHMGASSEALEDFKRVKMLLTDVRSELVSSQKSLAFSWRKMEEHEHQLEKQLGELEVQKLVMIAYTERLRDAESELKNEHAKVRVAEAQNIELEQDLSLEKELIEQLQEELNKEKSSLKQTTQELTLFQNELDQRTYEFKEAQNLLQVKESELVEARLQIQHLHSELASIKLLLEEKDSDLFDAQKKLSDLSGETEQLEELLSSREEQLTKSSKLLQEKDEHVHRIQHELDDTKLKFSEAATVVERLTKLTDQLVDSLKDEEDNALSFLREEIQLPKMEHELLQQEHKKPTATFELQKKQLGTEVEMTRDSLRLKEMEVLAAQRALTVRDEEMKTVVSKLDEKEMQLVKMKQETLDDPNGLNKIYALAQEKVGSKSVGDLALESVQLEAETATSALRTIGNMIGELWKQAGLGTDSKAENIIFQSWFRGDESFVEAQRQVAQLSALTEQLVKEAGVFVVP</sequence>
<protein>
    <submittedName>
        <fullName evidence="3">Uncharacterized protein</fullName>
    </submittedName>
</protein>
<dbReference type="PANTHER" id="PTHR23160:SF19">
    <property type="entry name" value="MYOSIN HEAVY CHAIN-RELATED PROTEIN"/>
    <property type="match status" value="1"/>
</dbReference>
<keyword evidence="4" id="KW-1185">Reference proteome</keyword>
<dbReference type="EMBL" id="JADFTS010000009">
    <property type="protein sequence ID" value="KAF9589691.1"/>
    <property type="molecule type" value="Genomic_DNA"/>
</dbReference>
<dbReference type="PANTHER" id="PTHR23160">
    <property type="entry name" value="SYNAPTONEMAL COMPLEX PROTEIN-RELATED"/>
    <property type="match status" value="1"/>
</dbReference>
<organism evidence="3 4">
    <name type="scientific">Coptis chinensis</name>
    <dbReference type="NCBI Taxonomy" id="261450"/>
    <lineage>
        <taxon>Eukaryota</taxon>
        <taxon>Viridiplantae</taxon>
        <taxon>Streptophyta</taxon>
        <taxon>Embryophyta</taxon>
        <taxon>Tracheophyta</taxon>
        <taxon>Spermatophyta</taxon>
        <taxon>Magnoliopsida</taxon>
        <taxon>Ranunculales</taxon>
        <taxon>Ranunculaceae</taxon>
        <taxon>Coptidoideae</taxon>
        <taxon>Coptis</taxon>
    </lineage>
</organism>
<proteinExistence type="predicted"/>
<feature type="coiled-coil region" evidence="2">
    <location>
        <begin position="427"/>
        <end position="573"/>
    </location>
</feature>
<gene>
    <name evidence="3" type="ORF">IFM89_027221</name>
</gene>
<name>A0A835LJK5_9MAGN</name>
<accession>A0A835LJK5</accession>
<evidence type="ECO:0000313" key="4">
    <source>
        <dbReference type="Proteomes" id="UP000631114"/>
    </source>
</evidence>
<feature type="coiled-coil region" evidence="2">
    <location>
        <begin position="294"/>
        <end position="349"/>
    </location>
</feature>
<keyword evidence="1 2" id="KW-0175">Coiled coil</keyword>
<evidence type="ECO:0000256" key="1">
    <source>
        <dbReference type="ARBA" id="ARBA00023054"/>
    </source>
</evidence>
<evidence type="ECO:0000256" key="2">
    <source>
        <dbReference type="SAM" id="Coils"/>
    </source>
</evidence>